<proteinExistence type="predicted"/>
<keyword evidence="1" id="KW-1133">Transmembrane helix</keyword>
<keyword evidence="1" id="KW-0812">Transmembrane</keyword>
<comment type="caution">
    <text evidence="2">The sequence shown here is derived from an EMBL/GenBank/DDBJ whole genome shotgun (WGS) entry which is preliminary data.</text>
</comment>
<dbReference type="AlphaFoldDB" id="A0A2V3TZI3"/>
<gene>
    <name evidence="2" type="ORF">C7450_11178</name>
</gene>
<evidence type="ECO:0000256" key="1">
    <source>
        <dbReference type="SAM" id="Phobius"/>
    </source>
</evidence>
<sequence length="187" mass="20122">MSDSVNEVLRGIVERHGQVLLDDHRRCESCLRDTPLAPKEIAGVMAALRAGIPKRLSAMPAIGDKGIANFAAELSDSSGLSEQLALTSVAAWAFALQPQRVEKYEKKDDKKAMQQDETAVSKASVPSLSEAIVAAIVIPVICYGAYVFGTFKVFGFEVPAWIFALIVVVKGGQSIGSYLSFRFGMKA</sequence>
<protein>
    <submittedName>
        <fullName evidence="2">Uncharacterized protein</fullName>
    </submittedName>
</protein>
<keyword evidence="1" id="KW-0472">Membrane</keyword>
<evidence type="ECO:0000313" key="2">
    <source>
        <dbReference type="EMBL" id="PXW54547.1"/>
    </source>
</evidence>
<dbReference type="RefSeq" id="WP_110377018.1">
    <property type="nucleotide sequence ID" value="NZ_JAHBRY010000001.1"/>
</dbReference>
<accession>A0A2V3TZI3</accession>
<dbReference type="EMBL" id="QJJK01000011">
    <property type="protein sequence ID" value="PXW54547.1"/>
    <property type="molecule type" value="Genomic_DNA"/>
</dbReference>
<reference evidence="2 3" key="1">
    <citation type="submission" date="2018-05" db="EMBL/GenBank/DDBJ databases">
        <title>Genomic Encyclopedia of Type Strains, Phase IV (KMG-IV): sequencing the most valuable type-strain genomes for metagenomic binning, comparative biology and taxonomic classification.</title>
        <authorList>
            <person name="Goeker M."/>
        </authorList>
    </citation>
    <scope>NUCLEOTIDE SEQUENCE [LARGE SCALE GENOMIC DNA]</scope>
    <source>
        <strain evidence="2 3">DSM 6462</strain>
    </source>
</reference>
<organism evidence="2 3">
    <name type="scientific">Chelatococcus asaccharovorans</name>
    <dbReference type="NCBI Taxonomy" id="28210"/>
    <lineage>
        <taxon>Bacteria</taxon>
        <taxon>Pseudomonadati</taxon>
        <taxon>Pseudomonadota</taxon>
        <taxon>Alphaproteobacteria</taxon>
        <taxon>Hyphomicrobiales</taxon>
        <taxon>Chelatococcaceae</taxon>
        <taxon>Chelatococcus</taxon>
    </lineage>
</organism>
<evidence type="ECO:0000313" key="3">
    <source>
        <dbReference type="Proteomes" id="UP000248021"/>
    </source>
</evidence>
<feature type="transmembrane region" description="Helical" evidence="1">
    <location>
        <begin position="160"/>
        <end position="181"/>
    </location>
</feature>
<name>A0A2V3TZI3_9HYPH</name>
<feature type="transmembrane region" description="Helical" evidence="1">
    <location>
        <begin position="131"/>
        <end position="148"/>
    </location>
</feature>
<dbReference type="Proteomes" id="UP000248021">
    <property type="component" value="Unassembled WGS sequence"/>
</dbReference>
<keyword evidence="3" id="KW-1185">Reference proteome</keyword>